<feature type="compositionally biased region" description="Basic and acidic residues" evidence="1">
    <location>
        <begin position="44"/>
        <end position="71"/>
    </location>
</feature>
<evidence type="ECO:0000313" key="2">
    <source>
        <dbReference type="EMBL" id="EMD84528.1"/>
    </source>
</evidence>
<sequence>MTNPKSDPPPGPRANQGFGAPGSPQERDSGMDENAPAAQSSPESSRKPDMKRPAEDGLDPKSLEKTIKTDSEMIAEEQLDEDLSVTGAPPRGSRDKTGSDG</sequence>
<dbReference type="Proteomes" id="UP000011717">
    <property type="component" value="Unassembled WGS sequence"/>
</dbReference>
<feature type="compositionally biased region" description="Basic and acidic residues" evidence="1">
    <location>
        <begin position="92"/>
        <end position="101"/>
    </location>
</feature>
<feature type="region of interest" description="Disordered" evidence="1">
    <location>
        <begin position="1"/>
        <end position="101"/>
    </location>
</feature>
<accession>M2U962</accession>
<feature type="compositionally biased region" description="Acidic residues" evidence="1">
    <location>
        <begin position="73"/>
        <end position="83"/>
    </location>
</feature>
<reference evidence="2 3" key="1">
    <citation type="journal article" date="2013" name="Genome Announc.">
        <title>Draft Genome Sequence of Strain JLT2015T, Belonging to the Family Sphingomonadaceae of the Alphaproteobacteria.</title>
        <authorList>
            <person name="Tang K."/>
            <person name="Liu K."/>
            <person name="Li S."/>
            <person name="Jiao N."/>
        </authorList>
    </citation>
    <scope>NUCLEOTIDE SEQUENCE [LARGE SCALE GENOMIC DNA]</scope>
    <source>
        <strain evidence="2 3">JLT2015</strain>
    </source>
</reference>
<keyword evidence="3" id="KW-1185">Reference proteome</keyword>
<gene>
    <name evidence="2" type="ORF">C725_0458</name>
</gene>
<feature type="compositionally biased region" description="Pro residues" evidence="1">
    <location>
        <begin position="1"/>
        <end position="12"/>
    </location>
</feature>
<protein>
    <submittedName>
        <fullName evidence="2">Uncharacterized protein</fullName>
    </submittedName>
</protein>
<evidence type="ECO:0000256" key="1">
    <source>
        <dbReference type="SAM" id="MobiDB-lite"/>
    </source>
</evidence>
<name>M2U962_9SPHN</name>
<proteinExistence type="predicted"/>
<dbReference type="EMBL" id="AMRV01000001">
    <property type="protein sequence ID" value="EMD84528.1"/>
    <property type="molecule type" value="Genomic_DNA"/>
</dbReference>
<comment type="caution">
    <text evidence="2">The sequence shown here is derived from an EMBL/GenBank/DDBJ whole genome shotgun (WGS) entry which is preliminary data.</text>
</comment>
<dbReference type="AlphaFoldDB" id="M2U962"/>
<organism evidence="2 3">
    <name type="scientific">Pacificimonas flava</name>
    <dbReference type="NCBI Taxonomy" id="1234595"/>
    <lineage>
        <taxon>Bacteria</taxon>
        <taxon>Pseudomonadati</taxon>
        <taxon>Pseudomonadota</taxon>
        <taxon>Alphaproteobacteria</taxon>
        <taxon>Sphingomonadales</taxon>
        <taxon>Sphingosinicellaceae</taxon>
        <taxon>Pacificimonas</taxon>
    </lineage>
</organism>
<evidence type="ECO:0000313" key="3">
    <source>
        <dbReference type="Proteomes" id="UP000011717"/>
    </source>
</evidence>